<dbReference type="InterPro" id="IPR005358">
    <property type="entry name" value="Puta_zinc/iron-chelating_dom"/>
</dbReference>
<organism evidence="1 2">
    <name type="scientific">Dyella psychrodurans</name>
    <dbReference type="NCBI Taxonomy" id="1927960"/>
    <lineage>
        <taxon>Bacteria</taxon>
        <taxon>Pseudomonadati</taxon>
        <taxon>Pseudomonadota</taxon>
        <taxon>Gammaproteobacteria</taxon>
        <taxon>Lysobacterales</taxon>
        <taxon>Rhodanobacteraceae</taxon>
        <taxon>Dyella</taxon>
    </lineage>
</organism>
<sequence length="122" mass="13195">MVSGLHPCLRCGACCASFRVSFHWSEAEPSMGGQVPPELAEKIDAHRMAMRGTWAAHPRCVALKGTVGREASCSIYEQRPSTCREVSPSWESGVANPQCDKARLAHGLAPLTLEDWVAFSPA</sequence>
<dbReference type="Proteomes" id="UP000255334">
    <property type="component" value="Unassembled WGS sequence"/>
</dbReference>
<proteinExistence type="predicted"/>
<accession>A0A370XAT5</accession>
<gene>
    <name evidence="1" type="ORF">DWU99_08505</name>
</gene>
<dbReference type="EMBL" id="QRBF01000002">
    <property type="protein sequence ID" value="RDS85534.1"/>
    <property type="molecule type" value="Genomic_DNA"/>
</dbReference>
<comment type="caution">
    <text evidence="1">The sequence shown here is derived from an EMBL/GenBank/DDBJ whole genome shotgun (WGS) entry which is preliminary data.</text>
</comment>
<dbReference type="RefSeq" id="WP_115477572.1">
    <property type="nucleotide sequence ID" value="NZ_QRBF01000002.1"/>
</dbReference>
<protein>
    <submittedName>
        <fullName evidence="1">YkgJ family cysteine cluster protein</fullName>
    </submittedName>
</protein>
<evidence type="ECO:0000313" key="2">
    <source>
        <dbReference type="Proteomes" id="UP000255334"/>
    </source>
</evidence>
<dbReference type="OrthoDB" id="196483at2"/>
<name>A0A370XAT5_9GAMM</name>
<keyword evidence="2" id="KW-1185">Reference proteome</keyword>
<dbReference type="AlphaFoldDB" id="A0A370XAT5"/>
<dbReference type="Pfam" id="PF03692">
    <property type="entry name" value="CxxCxxCC"/>
    <property type="match status" value="1"/>
</dbReference>
<reference evidence="1 2" key="1">
    <citation type="submission" date="2018-07" db="EMBL/GenBank/DDBJ databases">
        <title>Dyella monticola sp. nov. and Dyella psychrodurans sp. nov. isolated from monsoon evergreen broad-leaved forest soil of Dinghu Mountain, China.</title>
        <authorList>
            <person name="Gao Z."/>
            <person name="Qiu L."/>
        </authorList>
    </citation>
    <scope>NUCLEOTIDE SEQUENCE [LARGE SCALE GENOMIC DNA]</scope>
    <source>
        <strain evidence="1 2">4MSK11</strain>
    </source>
</reference>
<evidence type="ECO:0000313" key="1">
    <source>
        <dbReference type="EMBL" id="RDS85534.1"/>
    </source>
</evidence>